<dbReference type="ExpressionAtlas" id="M8CD28">
    <property type="expression patterns" value="baseline"/>
</dbReference>
<name>M8CD28_AEGTA</name>
<sequence>MAGSSWMMLDRFVFHRDDEEEGSPFLDDSKAPLRASSRTSLCSKFDILFLPAKPPAISRFYMRWPDGTKSENAKGTELVAAHSDLVLFRQTSFGRLGEDGLLPIIQDHFICVASCETKPSLQLRRLPVCNKPMIFPFGEEEDKAVAEQRLFFPHTVGLIRGHGKSVEAEFAVAQLAMLRRLPVCNKPMIFPFGEEEDKAVAEQRLFFPHTVGLIRGHGKSVEAEFAVAQLAMVSEIPGTLKMEAEVCVFRSLVSGNDGDGKWDVRKIPIGHKEDEHKELYYWSTDAVITFNSYICWINYYRGGMLAYDVLEEKPNILYLRLPIVDRPRSSAQGKAFYEVNRSVCPTMEMSKKGRNNSVLKFTDVIRSDGEPFGPLGKGSSFTIHSYTLSSLDGSWDEHVAITSEALWALNRRIGLPRDILMFPLVSMLNSNIAYFLVSESAEEENSKLSLVTIQLSTKKVLAVDPYISREEGSPSGPDADMIEEKSHLLRSFISSRFPTYLTQTLPYSDQMMLPEEERSTAPNELLPVSVMKAVSVQIQFRSEQPVDRSITCIHRPDGLHGLGARV</sequence>
<dbReference type="EnsemblPlants" id="EMT25047">
    <property type="protein sequence ID" value="EMT25047"/>
    <property type="gene ID" value="F775_12784"/>
</dbReference>
<dbReference type="InterPro" id="IPR011676">
    <property type="entry name" value="DUF1618"/>
</dbReference>
<organism evidence="1">
    <name type="scientific">Aegilops tauschii</name>
    <name type="common">Tausch's goatgrass</name>
    <name type="synonym">Aegilops squarrosa</name>
    <dbReference type="NCBI Taxonomy" id="37682"/>
    <lineage>
        <taxon>Eukaryota</taxon>
        <taxon>Viridiplantae</taxon>
        <taxon>Streptophyta</taxon>
        <taxon>Embryophyta</taxon>
        <taxon>Tracheophyta</taxon>
        <taxon>Spermatophyta</taxon>
        <taxon>Magnoliopsida</taxon>
        <taxon>Liliopsida</taxon>
        <taxon>Poales</taxon>
        <taxon>Poaceae</taxon>
        <taxon>BOP clade</taxon>
        <taxon>Pooideae</taxon>
        <taxon>Triticodae</taxon>
        <taxon>Triticeae</taxon>
        <taxon>Triticinae</taxon>
        <taxon>Aegilops</taxon>
    </lineage>
</organism>
<dbReference type="AlphaFoldDB" id="M8CD28"/>
<proteinExistence type="predicted"/>
<reference evidence="1" key="1">
    <citation type="submission" date="2015-06" db="UniProtKB">
        <authorList>
            <consortium name="EnsemblPlants"/>
        </authorList>
    </citation>
    <scope>IDENTIFICATION</scope>
</reference>
<protein>
    <submittedName>
        <fullName evidence="1">Uncharacterized protein</fullName>
    </submittedName>
</protein>
<evidence type="ECO:0000313" key="1">
    <source>
        <dbReference type="EnsemblPlants" id="EMT25047"/>
    </source>
</evidence>
<dbReference type="PANTHER" id="PTHR33074">
    <property type="entry name" value="EXPRESSED PROTEIN-RELATED"/>
    <property type="match status" value="1"/>
</dbReference>
<accession>M8CD28</accession>
<dbReference type="PANTHER" id="PTHR33074:SF131">
    <property type="entry name" value="DUF1618 DOMAIN-CONTAINING PROTEIN"/>
    <property type="match status" value="1"/>
</dbReference>
<dbReference type="Pfam" id="PF07762">
    <property type="entry name" value="DUF1618"/>
    <property type="match status" value="1"/>
</dbReference>